<evidence type="ECO:0000313" key="4">
    <source>
        <dbReference type="Proteomes" id="UP001168821"/>
    </source>
</evidence>
<protein>
    <submittedName>
        <fullName evidence="3">Uncharacterized protein</fullName>
    </submittedName>
</protein>
<gene>
    <name evidence="3" type="ORF">Zmor_015096</name>
</gene>
<accession>A0AA38IKN7</accession>
<keyword evidence="2" id="KW-1133">Transmembrane helix</keyword>
<organism evidence="3 4">
    <name type="scientific">Zophobas morio</name>
    <dbReference type="NCBI Taxonomy" id="2755281"/>
    <lineage>
        <taxon>Eukaryota</taxon>
        <taxon>Metazoa</taxon>
        <taxon>Ecdysozoa</taxon>
        <taxon>Arthropoda</taxon>
        <taxon>Hexapoda</taxon>
        <taxon>Insecta</taxon>
        <taxon>Pterygota</taxon>
        <taxon>Neoptera</taxon>
        <taxon>Endopterygota</taxon>
        <taxon>Coleoptera</taxon>
        <taxon>Polyphaga</taxon>
        <taxon>Cucujiformia</taxon>
        <taxon>Tenebrionidae</taxon>
        <taxon>Zophobas</taxon>
    </lineage>
</organism>
<reference evidence="3" key="1">
    <citation type="journal article" date="2023" name="G3 (Bethesda)">
        <title>Whole genome assemblies of Zophobas morio and Tenebrio molitor.</title>
        <authorList>
            <person name="Kaur S."/>
            <person name="Stinson S.A."/>
            <person name="diCenzo G.C."/>
        </authorList>
    </citation>
    <scope>NUCLEOTIDE SEQUENCE</scope>
    <source>
        <strain evidence="3">QUZm001</strain>
    </source>
</reference>
<keyword evidence="2" id="KW-0812">Transmembrane</keyword>
<keyword evidence="2" id="KW-0472">Membrane</keyword>
<evidence type="ECO:0000313" key="3">
    <source>
        <dbReference type="EMBL" id="KAJ3655991.1"/>
    </source>
</evidence>
<name>A0AA38IKN7_9CUCU</name>
<proteinExistence type="predicted"/>
<dbReference type="EMBL" id="JALNTZ010000004">
    <property type="protein sequence ID" value="KAJ3655991.1"/>
    <property type="molecule type" value="Genomic_DNA"/>
</dbReference>
<sequence>MDYSPTRYRRDSDSYDSDSGHSTTSFRIKRSVSRSKDESKPYKHNDPHRSKRKNQAIEHTIIWKIGLSIATIEAVIIPITLFLENRPERITLKKVAILGTKTNPTLKAVLQIDRLTAEVALKCLGTEETIRSPVVQNISLLVVREMQKRTTIQELKRSRNIDHTKTHLGLIAVEAKVTITVQMRVLLAKTRLDNLGTKEGLNLLVKTTIQKVIVLIRLPKAVIGNTGNLVSLMNVRNRMIRYLEIDVVPKKESLEVGRIQSKGSGNR</sequence>
<dbReference type="Proteomes" id="UP001168821">
    <property type="component" value="Unassembled WGS sequence"/>
</dbReference>
<feature type="transmembrane region" description="Helical" evidence="2">
    <location>
        <begin position="61"/>
        <end position="83"/>
    </location>
</feature>
<evidence type="ECO:0000256" key="1">
    <source>
        <dbReference type="SAM" id="MobiDB-lite"/>
    </source>
</evidence>
<dbReference type="AlphaFoldDB" id="A0AA38IKN7"/>
<feature type="compositionally biased region" description="Basic and acidic residues" evidence="1">
    <location>
        <begin position="34"/>
        <end position="48"/>
    </location>
</feature>
<evidence type="ECO:0000256" key="2">
    <source>
        <dbReference type="SAM" id="Phobius"/>
    </source>
</evidence>
<feature type="region of interest" description="Disordered" evidence="1">
    <location>
        <begin position="1"/>
        <end position="53"/>
    </location>
</feature>
<keyword evidence="4" id="KW-1185">Reference proteome</keyword>
<comment type="caution">
    <text evidence="3">The sequence shown here is derived from an EMBL/GenBank/DDBJ whole genome shotgun (WGS) entry which is preliminary data.</text>
</comment>